<dbReference type="GO" id="GO:0008270">
    <property type="term" value="F:zinc ion binding"/>
    <property type="evidence" value="ECO:0007669"/>
    <property type="project" value="UniProtKB-KW"/>
</dbReference>
<gene>
    <name evidence="7" type="primary">LOC110426064</name>
</gene>
<dbReference type="SMART" id="SM00575">
    <property type="entry name" value="ZnF_PMZ"/>
    <property type="match status" value="1"/>
</dbReference>
<dbReference type="InterPro" id="IPR006564">
    <property type="entry name" value="Znf_PMZ"/>
</dbReference>
<reference evidence="7" key="1">
    <citation type="submission" date="2025-08" db="UniProtKB">
        <authorList>
            <consortium name="RefSeq"/>
        </authorList>
    </citation>
    <scope>IDENTIFICATION</scope>
    <source>
        <tissue evidence="7">Leaf</tissue>
    </source>
</reference>
<keyword evidence="1" id="KW-0479">Metal-binding</keyword>
<evidence type="ECO:0000256" key="3">
    <source>
        <dbReference type="ARBA" id="ARBA00022833"/>
    </source>
</evidence>
<accession>A0A6J1BC39</accession>
<protein>
    <submittedName>
        <fullName evidence="7">Uncharacterized protein LOC110426064</fullName>
    </submittedName>
</protein>
<dbReference type="InterPro" id="IPR007527">
    <property type="entry name" value="Znf_SWIM"/>
</dbReference>
<evidence type="ECO:0000256" key="2">
    <source>
        <dbReference type="ARBA" id="ARBA00022771"/>
    </source>
</evidence>
<dbReference type="GeneID" id="110426064"/>
<dbReference type="AlphaFoldDB" id="A0A6J1BC39"/>
<evidence type="ECO:0000313" key="7">
    <source>
        <dbReference type="RefSeq" id="XP_021296815.1"/>
    </source>
</evidence>
<keyword evidence="6" id="KW-1185">Reference proteome</keyword>
<dbReference type="PANTHER" id="PTHR31973:SF195">
    <property type="entry name" value="MUDR FAMILY TRANSPOSASE"/>
    <property type="match status" value="1"/>
</dbReference>
<keyword evidence="2 4" id="KW-0863">Zinc-finger</keyword>
<dbReference type="Pfam" id="PF04434">
    <property type="entry name" value="SWIM"/>
    <property type="match status" value="1"/>
</dbReference>
<sequence length="172" mass="20254">MFQRWFQNRYDEAVKVTTPLSPWVVKQLSKWFNDAHHFVVKPINRVEFELKDGKKDRLVNLSKKTCSCCEFQTDLLPCNHAIAAISKCKHEAVEFYADNYKTTVLVEDYAGSIRLVGHPSEWDISLHVKQIVVLPLAWQCQTRKPRRKRIPLVGESSRPRRCSQCNRYRHNR</sequence>
<dbReference type="PROSITE" id="PS50966">
    <property type="entry name" value="ZF_SWIM"/>
    <property type="match status" value="1"/>
</dbReference>
<dbReference type="Proteomes" id="UP000504621">
    <property type="component" value="Unplaced"/>
</dbReference>
<evidence type="ECO:0000256" key="1">
    <source>
        <dbReference type="ARBA" id="ARBA00022723"/>
    </source>
</evidence>
<keyword evidence="3" id="KW-0862">Zinc</keyword>
<evidence type="ECO:0000259" key="5">
    <source>
        <dbReference type="PROSITE" id="PS50966"/>
    </source>
</evidence>
<proteinExistence type="predicted"/>
<dbReference type="PANTHER" id="PTHR31973">
    <property type="entry name" value="POLYPROTEIN, PUTATIVE-RELATED"/>
    <property type="match status" value="1"/>
</dbReference>
<evidence type="ECO:0000256" key="4">
    <source>
        <dbReference type="PROSITE-ProRule" id="PRU00325"/>
    </source>
</evidence>
<organism evidence="6 7">
    <name type="scientific">Herrania umbratica</name>
    <dbReference type="NCBI Taxonomy" id="108875"/>
    <lineage>
        <taxon>Eukaryota</taxon>
        <taxon>Viridiplantae</taxon>
        <taxon>Streptophyta</taxon>
        <taxon>Embryophyta</taxon>
        <taxon>Tracheophyta</taxon>
        <taxon>Spermatophyta</taxon>
        <taxon>Magnoliopsida</taxon>
        <taxon>eudicotyledons</taxon>
        <taxon>Gunneridae</taxon>
        <taxon>Pentapetalae</taxon>
        <taxon>rosids</taxon>
        <taxon>malvids</taxon>
        <taxon>Malvales</taxon>
        <taxon>Malvaceae</taxon>
        <taxon>Byttnerioideae</taxon>
        <taxon>Herrania</taxon>
    </lineage>
</organism>
<feature type="domain" description="SWIM-type" evidence="5">
    <location>
        <begin position="57"/>
        <end position="89"/>
    </location>
</feature>
<evidence type="ECO:0000313" key="6">
    <source>
        <dbReference type="Proteomes" id="UP000504621"/>
    </source>
</evidence>
<name>A0A6J1BC39_9ROSI</name>
<dbReference type="RefSeq" id="XP_021296815.1">
    <property type="nucleotide sequence ID" value="XM_021441140.1"/>
</dbReference>
<dbReference type="OrthoDB" id="1182459at2759"/>